<reference evidence="2 3" key="1">
    <citation type="journal article" date="2023" name="Commun. Biol.">
        <title>Genome analysis of Parmales, the sister group of diatoms, reveals the evolutionary specialization of diatoms from phago-mixotrophs to photoautotrophs.</title>
        <authorList>
            <person name="Ban H."/>
            <person name="Sato S."/>
            <person name="Yoshikawa S."/>
            <person name="Yamada K."/>
            <person name="Nakamura Y."/>
            <person name="Ichinomiya M."/>
            <person name="Sato N."/>
            <person name="Blanc-Mathieu R."/>
            <person name="Endo H."/>
            <person name="Kuwata A."/>
            <person name="Ogata H."/>
        </authorList>
    </citation>
    <scope>NUCLEOTIDE SEQUENCE [LARGE SCALE GENOMIC DNA]</scope>
</reference>
<name>A0ABQ6N9Q3_9STRA</name>
<sequence length="219" mass="22445">MRLLLPPSRSLASSPRSLASLHPAGKTARVLAQLDRWHSGNPALLAGAPAAEEGGWVSARSALAAGSLQGWACPQALERALGSPEGRRRYEVGGGGFRHRRAERRLGAAGAGARGAAADPDPAADPAPAGPPLPRYSFAPRPLLVCPCPSSARSFLSRLSSCAAVGFDVEYCRTETGGARDLPALVALAGGGEVGLLHLHRFPGMGRGGGGKLPELGRL</sequence>
<evidence type="ECO:0000313" key="3">
    <source>
        <dbReference type="Proteomes" id="UP001165060"/>
    </source>
</evidence>
<dbReference type="EMBL" id="BRYB01006211">
    <property type="protein sequence ID" value="GMI52124.1"/>
    <property type="molecule type" value="Genomic_DNA"/>
</dbReference>
<accession>A0ABQ6N9Q3</accession>
<evidence type="ECO:0000313" key="2">
    <source>
        <dbReference type="EMBL" id="GMI52124.1"/>
    </source>
</evidence>
<feature type="non-terminal residue" evidence="2">
    <location>
        <position position="219"/>
    </location>
</feature>
<feature type="region of interest" description="Disordered" evidence="1">
    <location>
        <begin position="108"/>
        <end position="132"/>
    </location>
</feature>
<proteinExistence type="predicted"/>
<comment type="caution">
    <text evidence="2">The sequence shown here is derived from an EMBL/GenBank/DDBJ whole genome shotgun (WGS) entry which is preliminary data.</text>
</comment>
<evidence type="ECO:0000256" key="1">
    <source>
        <dbReference type="SAM" id="MobiDB-lite"/>
    </source>
</evidence>
<keyword evidence="3" id="KW-1185">Reference proteome</keyword>
<organism evidence="2 3">
    <name type="scientific">Tetraparma gracilis</name>
    <dbReference type="NCBI Taxonomy" id="2962635"/>
    <lineage>
        <taxon>Eukaryota</taxon>
        <taxon>Sar</taxon>
        <taxon>Stramenopiles</taxon>
        <taxon>Ochrophyta</taxon>
        <taxon>Bolidophyceae</taxon>
        <taxon>Parmales</taxon>
        <taxon>Triparmaceae</taxon>
        <taxon>Tetraparma</taxon>
    </lineage>
</organism>
<gene>
    <name evidence="2" type="ORF">TeGR_g14578</name>
</gene>
<feature type="compositionally biased region" description="Pro residues" evidence="1">
    <location>
        <begin position="123"/>
        <end position="132"/>
    </location>
</feature>
<dbReference type="Proteomes" id="UP001165060">
    <property type="component" value="Unassembled WGS sequence"/>
</dbReference>
<protein>
    <submittedName>
        <fullName evidence="2">Uncharacterized protein</fullName>
    </submittedName>
</protein>